<dbReference type="InterPro" id="IPR013538">
    <property type="entry name" value="ASHA1/2-like_C"/>
</dbReference>
<name>A0ABS7G2M4_9ACTN</name>
<dbReference type="EMBL" id="JAIBOA010000028">
    <property type="protein sequence ID" value="MBW8486964.1"/>
    <property type="molecule type" value="Genomic_DNA"/>
</dbReference>
<dbReference type="SUPFAM" id="SSF46785">
    <property type="entry name" value="Winged helix' DNA-binding domain"/>
    <property type="match status" value="1"/>
</dbReference>
<dbReference type="NCBIfam" id="NF033788">
    <property type="entry name" value="HTH_metalloreg"/>
    <property type="match status" value="1"/>
</dbReference>
<dbReference type="Proteomes" id="UP000774570">
    <property type="component" value="Unassembled WGS sequence"/>
</dbReference>
<reference evidence="3 4" key="1">
    <citation type="submission" date="2021-07" db="EMBL/GenBank/DDBJ databases">
        <title>Actinomadura sp. PM05-2 isolated from lichen.</title>
        <authorList>
            <person name="Somphong A."/>
            <person name="Phongsopitanun W."/>
            <person name="Tanasupawat S."/>
            <person name="Peongsungnone V."/>
        </authorList>
    </citation>
    <scope>NUCLEOTIDE SEQUENCE [LARGE SCALE GENOMIC DNA]</scope>
    <source>
        <strain evidence="3 4">PM05-2</strain>
    </source>
</reference>
<dbReference type="PANTHER" id="PTHR38600:SF1">
    <property type="entry name" value="TRANSCRIPTIONAL REGULATORY PROTEIN"/>
    <property type="match status" value="1"/>
</dbReference>
<comment type="similarity">
    <text evidence="1">Belongs to the AHA1 family.</text>
</comment>
<dbReference type="PANTHER" id="PTHR38600">
    <property type="entry name" value="TRANSCRIPTIONAL REGULATORY PROTEIN"/>
    <property type="match status" value="1"/>
</dbReference>
<dbReference type="Pfam" id="PF08327">
    <property type="entry name" value="AHSA1"/>
    <property type="match status" value="2"/>
</dbReference>
<sequence length="398" mass="44110">MDEVFKALADGSRRRLLDRLNERNGQTLRELCAGLDMARQSVSKHLAVLEAANLITTVRRGREKLHYLNAEPVNAIADRWIQRYDRARVHALADLKTALEQTAMADTEFVYTTYIDTTPERLWRALTDPAFTRRYWNTSFDTDWAAGSPMTWHIGDVVVKGPEQVVLEADPYRRLSYSWHDFTEDIGAAVGLDEPTRARVAAEPRSTVTFDIEPADTGVKLTVVHDGLAPGGVLRGLIGGGWPAVVARLKTLLESGDDYTARLVLRAPAERIHAAVTTLDGLRGWWTRDTTGGTAPGDELRFAFEGYGSTVVRVEEDAPDRVRWTSVGGDAHPEWNGTSIVFEIEDGLLRFTHAGLRPGLDCYDACRAGWDQFLRSLADYAETGTGAPFGAQRDAARP</sequence>
<dbReference type="Gene3D" id="3.30.530.20">
    <property type="match status" value="2"/>
</dbReference>
<dbReference type="InterPro" id="IPR036390">
    <property type="entry name" value="WH_DNA-bd_sf"/>
</dbReference>
<evidence type="ECO:0000256" key="1">
    <source>
        <dbReference type="ARBA" id="ARBA00006817"/>
    </source>
</evidence>
<dbReference type="Gene3D" id="1.10.10.10">
    <property type="entry name" value="Winged helix-like DNA-binding domain superfamily/Winged helix DNA-binding domain"/>
    <property type="match status" value="1"/>
</dbReference>
<proteinExistence type="inferred from homology"/>
<keyword evidence="4" id="KW-1185">Reference proteome</keyword>
<dbReference type="SMART" id="SM00418">
    <property type="entry name" value="HTH_ARSR"/>
    <property type="match status" value="1"/>
</dbReference>
<comment type="caution">
    <text evidence="3">The sequence shown here is derived from an EMBL/GenBank/DDBJ whole genome shotgun (WGS) entry which is preliminary data.</text>
</comment>
<dbReference type="CDD" id="cd07814">
    <property type="entry name" value="SRPBCC_CalC_Aha1-like"/>
    <property type="match status" value="1"/>
</dbReference>
<evidence type="ECO:0000313" key="4">
    <source>
        <dbReference type="Proteomes" id="UP000774570"/>
    </source>
</evidence>
<evidence type="ECO:0000259" key="2">
    <source>
        <dbReference type="PROSITE" id="PS50987"/>
    </source>
</evidence>
<dbReference type="InterPro" id="IPR023393">
    <property type="entry name" value="START-like_dom_sf"/>
</dbReference>
<dbReference type="CDD" id="cd08893">
    <property type="entry name" value="SRPBCC_CalC_Aha1-like_GntR-HTH"/>
    <property type="match status" value="1"/>
</dbReference>
<dbReference type="RefSeq" id="WP_220170197.1">
    <property type="nucleotide sequence ID" value="NZ_JAIBOA010000028.1"/>
</dbReference>
<evidence type="ECO:0000313" key="3">
    <source>
        <dbReference type="EMBL" id="MBW8486964.1"/>
    </source>
</evidence>
<accession>A0ABS7G2M4</accession>
<dbReference type="InterPro" id="IPR036388">
    <property type="entry name" value="WH-like_DNA-bd_sf"/>
</dbReference>
<dbReference type="CDD" id="cd00090">
    <property type="entry name" value="HTH_ARSR"/>
    <property type="match status" value="1"/>
</dbReference>
<dbReference type="PROSITE" id="PS50987">
    <property type="entry name" value="HTH_ARSR_2"/>
    <property type="match status" value="1"/>
</dbReference>
<dbReference type="SUPFAM" id="SSF55961">
    <property type="entry name" value="Bet v1-like"/>
    <property type="match status" value="2"/>
</dbReference>
<dbReference type="InterPro" id="IPR011991">
    <property type="entry name" value="ArsR-like_HTH"/>
</dbReference>
<protein>
    <submittedName>
        <fullName evidence="3">Metalloregulator ArsR/SmtB family transcription factor</fullName>
    </submittedName>
</protein>
<organism evidence="3 4">
    <name type="scientific">Actinomadura parmotrematis</name>
    <dbReference type="NCBI Taxonomy" id="2864039"/>
    <lineage>
        <taxon>Bacteria</taxon>
        <taxon>Bacillati</taxon>
        <taxon>Actinomycetota</taxon>
        <taxon>Actinomycetes</taxon>
        <taxon>Streptosporangiales</taxon>
        <taxon>Thermomonosporaceae</taxon>
        <taxon>Actinomadura</taxon>
    </lineage>
</organism>
<dbReference type="InterPro" id="IPR001845">
    <property type="entry name" value="HTH_ArsR_DNA-bd_dom"/>
</dbReference>
<gene>
    <name evidence="3" type="ORF">K1Y72_31660</name>
</gene>
<dbReference type="Pfam" id="PF12840">
    <property type="entry name" value="HTH_20"/>
    <property type="match status" value="1"/>
</dbReference>
<feature type="domain" description="HTH arsR-type" evidence="2">
    <location>
        <begin position="1"/>
        <end position="88"/>
    </location>
</feature>
<dbReference type="PRINTS" id="PR00778">
    <property type="entry name" value="HTHARSR"/>
</dbReference>